<evidence type="ECO:0000256" key="4">
    <source>
        <dbReference type="ARBA" id="ARBA00022679"/>
    </source>
</evidence>
<keyword evidence="10" id="KW-0472">Membrane</keyword>
<name>A0A1G7AK15_9ACTN</name>
<evidence type="ECO:0000259" key="11">
    <source>
        <dbReference type="Pfam" id="PF02518"/>
    </source>
</evidence>
<evidence type="ECO:0000313" key="13">
    <source>
        <dbReference type="EMBL" id="SDE15132.1"/>
    </source>
</evidence>
<accession>A0A1G7AK15</accession>
<feature type="transmembrane region" description="Helical" evidence="10">
    <location>
        <begin position="85"/>
        <end position="106"/>
    </location>
</feature>
<dbReference type="AlphaFoldDB" id="A0A1G7AK15"/>
<keyword evidence="10" id="KW-1133">Transmembrane helix</keyword>
<sequence>MYALVAVAAAVLSLEPPHVTPLWPMVVLGLCGLTVLLVHRRYPRLAFAGAVVLAVLSLATGSGAESLLAVLAVHAAGVRRSARGAWLALGVALVCGGLAALAVGVRSRTGPPVLGLAPPVSPRDSLLDWLNVFAVVAVVLLVATLLGLDRGHRRRHVAELVDRAERLARERDQQAEIARALERERIAREMHDVIAHSLSVMIAISDGAHAAADERPAESKEAIARVAETGRRTLGEVRRLLGTVRGEDGRVAVEHGPQPDASQLTSLAAEFVAAGLPVRLVVTGTPSQDPALGLTVYRIVQESLTNVLRHARRVRSATVAVTWTADDVTVLVRDTGSAVPPSSRPGRGILGMRERVALYDGTVEAGPGEDGGWRVLARLRQGER</sequence>
<dbReference type="PANTHER" id="PTHR24421:SF10">
    <property type="entry name" value="NITRATE_NITRITE SENSOR PROTEIN NARQ"/>
    <property type="match status" value="1"/>
</dbReference>
<keyword evidence="10" id="KW-0812">Transmembrane</keyword>
<evidence type="ECO:0000313" key="14">
    <source>
        <dbReference type="Proteomes" id="UP000198546"/>
    </source>
</evidence>
<comment type="catalytic activity">
    <reaction evidence="1">
        <text>ATP + protein L-histidine = ADP + protein N-phospho-L-histidine.</text>
        <dbReference type="EC" id="2.7.13.3"/>
    </reaction>
</comment>
<dbReference type="Gene3D" id="3.30.565.10">
    <property type="entry name" value="Histidine kinase-like ATPase, C-terminal domain"/>
    <property type="match status" value="1"/>
</dbReference>
<dbReference type="SUPFAM" id="SSF55874">
    <property type="entry name" value="ATPase domain of HSP90 chaperone/DNA topoisomerase II/histidine kinase"/>
    <property type="match status" value="1"/>
</dbReference>
<dbReference type="GO" id="GO:0046983">
    <property type="term" value="F:protein dimerization activity"/>
    <property type="evidence" value="ECO:0007669"/>
    <property type="project" value="InterPro"/>
</dbReference>
<evidence type="ECO:0000256" key="10">
    <source>
        <dbReference type="SAM" id="Phobius"/>
    </source>
</evidence>
<dbReference type="GO" id="GO:0000155">
    <property type="term" value="F:phosphorelay sensor kinase activity"/>
    <property type="evidence" value="ECO:0007669"/>
    <property type="project" value="InterPro"/>
</dbReference>
<dbReference type="Pfam" id="PF07730">
    <property type="entry name" value="HisKA_3"/>
    <property type="match status" value="1"/>
</dbReference>
<organism evidence="13 14">
    <name type="scientific">Auraticoccus monumenti</name>
    <dbReference type="NCBI Taxonomy" id="675864"/>
    <lineage>
        <taxon>Bacteria</taxon>
        <taxon>Bacillati</taxon>
        <taxon>Actinomycetota</taxon>
        <taxon>Actinomycetes</taxon>
        <taxon>Propionibacteriales</taxon>
        <taxon>Propionibacteriaceae</taxon>
        <taxon>Auraticoccus</taxon>
    </lineage>
</organism>
<feature type="coiled-coil region" evidence="9">
    <location>
        <begin position="157"/>
        <end position="184"/>
    </location>
</feature>
<evidence type="ECO:0000256" key="8">
    <source>
        <dbReference type="ARBA" id="ARBA00023012"/>
    </source>
</evidence>
<dbReference type="STRING" id="675864.SAMN04489747_2647"/>
<dbReference type="InterPro" id="IPR050482">
    <property type="entry name" value="Sensor_HK_TwoCompSys"/>
</dbReference>
<dbReference type="GO" id="GO:0005524">
    <property type="term" value="F:ATP binding"/>
    <property type="evidence" value="ECO:0007669"/>
    <property type="project" value="UniProtKB-KW"/>
</dbReference>
<evidence type="ECO:0000256" key="7">
    <source>
        <dbReference type="ARBA" id="ARBA00022840"/>
    </source>
</evidence>
<evidence type="ECO:0000256" key="2">
    <source>
        <dbReference type="ARBA" id="ARBA00012438"/>
    </source>
</evidence>
<keyword evidence="4" id="KW-0808">Transferase</keyword>
<dbReference type="InterPro" id="IPR011712">
    <property type="entry name" value="Sig_transdc_His_kin_sub3_dim/P"/>
</dbReference>
<keyword evidence="3" id="KW-0597">Phosphoprotein</keyword>
<keyword evidence="7" id="KW-0067">ATP-binding</keyword>
<protein>
    <recommendedName>
        <fullName evidence="2">histidine kinase</fullName>
        <ecNumber evidence="2">2.7.13.3</ecNumber>
    </recommendedName>
</protein>
<dbReference type="EC" id="2.7.13.3" evidence="2"/>
<dbReference type="Gene3D" id="1.20.5.1930">
    <property type="match status" value="1"/>
</dbReference>
<gene>
    <name evidence="13" type="ORF">SAMN04489747_2647</name>
</gene>
<proteinExistence type="predicted"/>
<dbReference type="InterPro" id="IPR003594">
    <property type="entry name" value="HATPase_dom"/>
</dbReference>
<dbReference type="GO" id="GO:0016020">
    <property type="term" value="C:membrane"/>
    <property type="evidence" value="ECO:0007669"/>
    <property type="project" value="InterPro"/>
</dbReference>
<dbReference type="CDD" id="cd16917">
    <property type="entry name" value="HATPase_UhpB-NarQ-NarX-like"/>
    <property type="match status" value="1"/>
</dbReference>
<dbReference type="Proteomes" id="UP000198546">
    <property type="component" value="Chromosome i"/>
</dbReference>
<evidence type="ECO:0000256" key="5">
    <source>
        <dbReference type="ARBA" id="ARBA00022741"/>
    </source>
</evidence>
<evidence type="ECO:0000256" key="3">
    <source>
        <dbReference type="ARBA" id="ARBA00022553"/>
    </source>
</evidence>
<feature type="domain" description="Histidine kinase/HSP90-like ATPase" evidence="11">
    <location>
        <begin position="295"/>
        <end position="380"/>
    </location>
</feature>
<evidence type="ECO:0000259" key="12">
    <source>
        <dbReference type="Pfam" id="PF07730"/>
    </source>
</evidence>
<keyword evidence="5" id="KW-0547">Nucleotide-binding</keyword>
<keyword evidence="6 13" id="KW-0418">Kinase</keyword>
<feature type="transmembrane region" description="Helical" evidence="10">
    <location>
        <begin position="45"/>
        <end position="73"/>
    </location>
</feature>
<evidence type="ECO:0000256" key="9">
    <source>
        <dbReference type="SAM" id="Coils"/>
    </source>
</evidence>
<dbReference type="EMBL" id="LT629688">
    <property type="protein sequence ID" value="SDE15132.1"/>
    <property type="molecule type" value="Genomic_DNA"/>
</dbReference>
<dbReference type="InterPro" id="IPR036890">
    <property type="entry name" value="HATPase_C_sf"/>
</dbReference>
<dbReference type="PANTHER" id="PTHR24421">
    <property type="entry name" value="NITRATE/NITRITE SENSOR PROTEIN NARX-RELATED"/>
    <property type="match status" value="1"/>
</dbReference>
<feature type="domain" description="Signal transduction histidine kinase subgroup 3 dimerisation and phosphoacceptor" evidence="12">
    <location>
        <begin position="182"/>
        <end position="246"/>
    </location>
</feature>
<dbReference type="OrthoDB" id="227596at2"/>
<feature type="transmembrane region" description="Helical" evidence="10">
    <location>
        <begin position="126"/>
        <end position="148"/>
    </location>
</feature>
<keyword evidence="14" id="KW-1185">Reference proteome</keyword>
<keyword evidence="8" id="KW-0902">Two-component regulatory system</keyword>
<dbReference type="RefSeq" id="WP_090594201.1">
    <property type="nucleotide sequence ID" value="NZ_LT629688.1"/>
</dbReference>
<keyword evidence="9" id="KW-0175">Coiled coil</keyword>
<evidence type="ECO:0000256" key="6">
    <source>
        <dbReference type="ARBA" id="ARBA00022777"/>
    </source>
</evidence>
<dbReference type="Pfam" id="PF02518">
    <property type="entry name" value="HATPase_c"/>
    <property type="match status" value="1"/>
</dbReference>
<reference evidence="13 14" key="1">
    <citation type="submission" date="2016-10" db="EMBL/GenBank/DDBJ databases">
        <authorList>
            <person name="de Groot N.N."/>
        </authorList>
    </citation>
    <scope>NUCLEOTIDE SEQUENCE [LARGE SCALE GENOMIC DNA]</scope>
    <source>
        <strain evidence="13 14">MON 2.2</strain>
    </source>
</reference>
<evidence type="ECO:0000256" key="1">
    <source>
        <dbReference type="ARBA" id="ARBA00000085"/>
    </source>
</evidence>